<dbReference type="Pfam" id="PF01663">
    <property type="entry name" value="Phosphodiest"/>
    <property type="match status" value="1"/>
</dbReference>
<dbReference type="GO" id="GO:0008168">
    <property type="term" value="F:methyltransferase activity"/>
    <property type="evidence" value="ECO:0007669"/>
    <property type="project" value="UniProtKB-KW"/>
</dbReference>
<dbReference type="InterPro" id="IPR045687">
    <property type="entry name" value="PIGG/GPI7_C"/>
</dbReference>
<dbReference type="SUPFAM" id="SSF53649">
    <property type="entry name" value="Alkaline phosphatase-like"/>
    <property type="match status" value="1"/>
</dbReference>
<dbReference type="Pfam" id="PF19316">
    <property type="entry name" value="PIGO_PIGG"/>
    <property type="match status" value="1"/>
</dbReference>
<dbReference type="PANTHER" id="PTHR23071">
    <property type="entry name" value="PHOSPHATIDYLINOSITOL GLYCAN"/>
    <property type="match status" value="1"/>
</dbReference>
<dbReference type="InterPro" id="IPR037675">
    <property type="entry name" value="PIG-O_N"/>
</dbReference>
<dbReference type="GO" id="GO:0051377">
    <property type="term" value="F:mannose-ethanolamine phosphotransferase activity"/>
    <property type="evidence" value="ECO:0007669"/>
    <property type="project" value="InterPro"/>
</dbReference>
<comment type="pathway">
    <text evidence="2">Glycolipid biosynthesis; glycosylphosphatidylinositol-anchor biosynthesis.</text>
</comment>
<feature type="transmembrane region" description="Helical" evidence="11">
    <location>
        <begin position="836"/>
        <end position="856"/>
    </location>
</feature>
<dbReference type="GO" id="GO:0006506">
    <property type="term" value="P:GPI anchor biosynthetic process"/>
    <property type="evidence" value="ECO:0007669"/>
    <property type="project" value="UniProtKB-UniPathway"/>
</dbReference>
<feature type="transmembrane region" description="Helical" evidence="11">
    <location>
        <begin position="895"/>
        <end position="914"/>
    </location>
</feature>
<feature type="transmembrane region" description="Helical" evidence="11">
    <location>
        <begin position="725"/>
        <end position="747"/>
    </location>
</feature>
<evidence type="ECO:0000313" key="14">
    <source>
        <dbReference type="Proteomes" id="UP000193986"/>
    </source>
</evidence>
<feature type="transmembrane region" description="Helical" evidence="11">
    <location>
        <begin position="622"/>
        <end position="641"/>
    </location>
</feature>
<dbReference type="InterPro" id="IPR017850">
    <property type="entry name" value="Alkaline_phosphatase_core_sf"/>
</dbReference>
<dbReference type="CDD" id="cd16023">
    <property type="entry name" value="GPI_EPT_3"/>
    <property type="match status" value="1"/>
</dbReference>
<evidence type="ECO:0000256" key="8">
    <source>
        <dbReference type="ARBA" id="ARBA00022989"/>
    </source>
</evidence>
<dbReference type="FunCoup" id="A0A1Y2ALH1">
    <property type="interactions" value="133"/>
</dbReference>
<keyword evidence="10" id="KW-0325">Glycoprotein</keyword>
<feature type="transmembrane region" description="Helical" evidence="11">
    <location>
        <begin position="35"/>
        <end position="56"/>
    </location>
</feature>
<evidence type="ECO:0000256" key="1">
    <source>
        <dbReference type="ARBA" id="ARBA00004477"/>
    </source>
</evidence>
<dbReference type="EMBL" id="MCFC01000079">
    <property type="protein sequence ID" value="ORY23418.1"/>
    <property type="molecule type" value="Genomic_DNA"/>
</dbReference>
<evidence type="ECO:0000256" key="7">
    <source>
        <dbReference type="ARBA" id="ARBA00022824"/>
    </source>
</evidence>
<dbReference type="GO" id="GO:0005789">
    <property type="term" value="C:endoplasmic reticulum membrane"/>
    <property type="evidence" value="ECO:0007669"/>
    <property type="project" value="UniProtKB-SubCell"/>
</dbReference>
<dbReference type="GO" id="GO:0032259">
    <property type="term" value="P:methylation"/>
    <property type="evidence" value="ECO:0007669"/>
    <property type="project" value="UniProtKB-KW"/>
</dbReference>
<feature type="transmembrane region" description="Helical" evidence="11">
    <location>
        <begin position="526"/>
        <end position="553"/>
    </location>
</feature>
<evidence type="ECO:0000256" key="4">
    <source>
        <dbReference type="ARBA" id="ARBA00022502"/>
    </source>
</evidence>
<feature type="transmembrane region" description="Helical" evidence="11">
    <location>
        <begin position="934"/>
        <end position="960"/>
    </location>
</feature>
<dbReference type="STRING" id="71784.A0A1Y2ALH1"/>
<evidence type="ECO:0000259" key="12">
    <source>
        <dbReference type="Pfam" id="PF19316"/>
    </source>
</evidence>
<gene>
    <name evidence="13" type="ORF">BCR39DRAFT_549196</name>
</gene>
<evidence type="ECO:0000313" key="13">
    <source>
        <dbReference type="EMBL" id="ORY23418.1"/>
    </source>
</evidence>
<comment type="subcellular location">
    <subcellularLocation>
        <location evidence="1">Endoplasmic reticulum membrane</location>
        <topology evidence="1">Multi-pass membrane protein</topology>
    </subcellularLocation>
</comment>
<dbReference type="UniPathway" id="UPA00196"/>
<dbReference type="InterPro" id="IPR002591">
    <property type="entry name" value="Phosphodiest/P_Trfase"/>
</dbReference>
<reference evidence="13 14" key="1">
    <citation type="submission" date="2016-07" db="EMBL/GenBank/DDBJ databases">
        <title>Pervasive Adenine N6-methylation of Active Genes in Fungi.</title>
        <authorList>
            <consortium name="DOE Joint Genome Institute"/>
            <person name="Mondo S.J."/>
            <person name="Dannebaum R.O."/>
            <person name="Kuo R.C."/>
            <person name="Labutti K."/>
            <person name="Haridas S."/>
            <person name="Kuo A."/>
            <person name="Salamov A."/>
            <person name="Ahrendt S.R."/>
            <person name="Lipzen A."/>
            <person name="Sullivan W."/>
            <person name="Andreopoulos W.B."/>
            <person name="Clum A."/>
            <person name="Lindquist E."/>
            <person name="Daum C."/>
            <person name="Ramamoorthy G.K."/>
            <person name="Gryganskyi A."/>
            <person name="Culley D."/>
            <person name="Magnuson J.K."/>
            <person name="James T.Y."/>
            <person name="O'Malley M.A."/>
            <person name="Stajich J.E."/>
            <person name="Spatafora J.W."/>
            <person name="Visel A."/>
            <person name="Grigoriev I.V."/>
        </authorList>
    </citation>
    <scope>NUCLEOTIDE SEQUENCE [LARGE SCALE GENOMIC DNA]</scope>
    <source>
        <strain evidence="13 14">68-887.2</strain>
    </source>
</reference>
<dbReference type="Proteomes" id="UP000193986">
    <property type="component" value="Unassembled WGS sequence"/>
</dbReference>
<evidence type="ECO:0000256" key="9">
    <source>
        <dbReference type="ARBA" id="ARBA00023136"/>
    </source>
</evidence>
<dbReference type="Gene3D" id="3.40.720.10">
    <property type="entry name" value="Alkaline Phosphatase, subunit A"/>
    <property type="match status" value="1"/>
</dbReference>
<feature type="transmembrane region" description="Helical" evidence="11">
    <location>
        <begin position="689"/>
        <end position="713"/>
    </location>
</feature>
<proteinExistence type="inferred from homology"/>
<keyword evidence="7" id="KW-0256">Endoplasmic reticulum</keyword>
<feature type="transmembrane region" description="Helical" evidence="11">
    <location>
        <begin position="491"/>
        <end position="514"/>
    </location>
</feature>
<evidence type="ECO:0000256" key="11">
    <source>
        <dbReference type="SAM" id="Phobius"/>
    </source>
</evidence>
<feature type="transmembrane region" description="Helical" evidence="11">
    <location>
        <begin position="648"/>
        <end position="669"/>
    </location>
</feature>
<comment type="caution">
    <text evidence="13">The sequence shown here is derived from an EMBL/GenBank/DDBJ whole genome shotgun (WGS) entry which is preliminary data.</text>
</comment>
<feature type="transmembrane region" description="Helical" evidence="11">
    <location>
        <begin position="1016"/>
        <end position="1039"/>
    </location>
</feature>
<feature type="transmembrane region" description="Helical" evidence="11">
    <location>
        <begin position="767"/>
        <end position="794"/>
    </location>
</feature>
<evidence type="ECO:0000256" key="6">
    <source>
        <dbReference type="ARBA" id="ARBA00022692"/>
    </source>
</evidence>
<dbReference type="AlphaFoldDB" id="A0A1Y2ALH1"/>
<evidence type="ECO:0000256" key="3">
    <source>
        <dbReference type="ARBA" id="ARBA00008695"/>
    </source>
</evidence>
<keyword evidence="13" id="KW-0489">Methyltransferase</keyword>
<protein>
    <submittedName>
        <fullName evidence="13">Phosphoethanolamine N-methyltransferase</fullName>
    </submittedName>
</protein>
<keyword evidence="9 11" id="KW-0472">Membrane</keyword>
<organism evidence="13 14">
    <name type="scientific">Naematelia encephala</name>
    <dbReference type="NCBI Taxonomy" id="71784"/>
    <lineage>
        <taxon>Eukaryota</taxon>
        <taxon>Fungi</taxon>
        <taxon>Dikarya</taxon>
        <taxon>Basidiomycota</taxon>
        <taxon>Agaricomycotina</taxon>
        <taxon>Tremellomycetes</taxon>
        <taxon>Tremellales</taxon>
        <taxon>Naemateliaceae</taxon>
        <taxon>Naematelia</taxon>
    </lineage>
</organism>
<comment type="similarity">
    <text evidence="3">Belongs to the PIGG/PIGN/PIGO family. PIGO subfamily.</text>
</comment>
<feature type="transmembrane region" description="Helical" evidence="11">
    <location>
        <begin position="806"/>
        <end position="830"/>
    </location>
</feature>
<keyword evidence="5 13" id="KW-0808">Transferase</keyword>
<dbReference type="InterPro" id="IPR039524">
    <property type="entry name" value="PIGO/GPI13"/>
</dbReference>
<name>A0A1Y2ALH1_9TREE</name>
<feature type="transmembrane region" description="Helical" evidence="11">
    <location>
        <begin position="981"/>
        <end position="1001"/>
    </location>
</feature>
<dbReference type="OrthoDB" id="272139at2759"/>
<evidence type="ECO:0000256" key="2">
    <source>
        <dbReference type="ARBA" id="ARBA00004687"/>
    </source>
</evidence>
<evidence type="ECO:0000256" key="10">
    <source>
        <dbReference type="ARBA" id="ARBA00023180"/>
    </source>
</evidence>
<dbReference type="InParanoid" id="A0A1Y2ALH1"/>
<keyword evidence="14" id="KW-1185">Reference proteome</keyword>
<accession>A0A1Y2ALH1</accession>
<sequence>MSTAKSRAANPKTIDLSEQEPTVVRASLLGGVSRANLAALVLGYIFVVHFVGLYIFTKGFLLTRVTIPITSSPYTIDSPAPLPATHSKAIILVIDALRTDFISPHHPVPPSPNHHGVLTLPAELTASHPGHSIILNGYSDPPTTTMQRIKGFTTGSLPTFVDAGSNFASTAIEEDSIISQLVAAGKKVGFMGDDTWVNLFPDSFTFSHPFDSFNVEDLHTVDNGVIDNILPYLHPENASRWDVLIGHFLGVDHVGHRVGPERDTMRTKLEQMNQVVRDVVELMDDETLLVLLGDHGMDSKGNHGGDSDMETAAALWLYSKGVPLIGGVDNPRLVNSWPTYTFPGSTTPLRHVNQIDLVPTLALLLGVPIPFNNLGTIIPECFAANLSRLEEATRVNSEQIMRYIEEYGEKGVKSELAGIWTKAKAATRLTEKVADSIPSIKGGLSEWLKTGSTSDNAEKVKLEASLIHSVAIHRQFSLDALAQLRALWAQFSVPLILLGSLLLGLSIPMLIGLYRGIRNSGPSWNTYASLALETAFVAAVPVGIISGTLYGIYKRSLLQAIQTGIVGTILVSEIILVAPLLVKLRRPSFKTWQIERAIGPMMLVAHAVSFGSNSFIMWEDRVVVYLSVTIVLIYLLKALLAPTADMRLRIIGLSLVYAILIRLVGTVTICREEQQPFCRVTFYTGSTPAAPNWALAAIIILGLQLPRAIGLLLNRSKSLGGPARYFLGIAWRFVLTANALYWIFEYLETWDKTQPPLAALLKLSKLWIARISFTWTLVALPYTFLTSGLCIQVIRDPDQTGDDKAVTVLGFANAFGSTYLLFFLIPFGLIHLVMQPMGQITTSAILLAILIFLELIDTRRDAIIMRHSFATSSQPGAFEPGSTTNTIARPSFTDAVPLALLGFIGFFATGHQAVLTSIQWKAAFVGFESVTYPFSPLLVIINTWGPFALSALAIPLLAIWNVSPIPSGNIPIIAHSLQLSIAFITYHTTVTFASAICAAWLRRHLMVWKVFAPRFMLAGCTLLVVDLMILVAVCGGLRITSWKVRRTFRCESI</sequence>
<dbReference type="PANTHER" id="PTHR23071:SF1">
    <property type="entry name" value="GPI ETHANOLAMINE PHOSPHATE TRANSFERASE 3"/>
    <property type="match status" value="1"/>
</dbReference>
<evidence type="ECO:0000256" key="5">
    <source>
        <dbReference type="ARBA" id="ARBA00022679"/>
    </source>
</evidence>
<feature type="domain" description="GPI ethanolamine phosphate transferase 2 C-terminal" evidence="12">
    <location>
        <begin position="899"/>
        <end position="1034"/>
    </location>
</feature>
<keyword evidence="8 11" id="KW-1133">Transmembrane helix</keyword>
<feature type="transmembrane region" description="Helical" evidence="11">
    <location>
        <begin position="559"/>
        <end position="582"/>
    </location>
</feature>
<feature type="transmembrane region" description="Helical" evidence="11">
    <location>
        <begin position="594"/>
        <end position="616"/>
    </location>
</feature>
<keyword evidence="4" id="KW-0337">GPI-anchor biosynthesis</keyword>
<keyword evidence="6 11" id="KW-0812">Transmembrane</keyword>